<organism evidence="2 3">
    <name type="scientific">Cyclocybe aegerita</name>
    <name type="common">Black poplar mushroom</name>
    <name type="synonym">Agrocybe aegerita</name>
    <dbReference type="NCBI Taxonomy" id="1973307"/>
    <lineage>
        <taxon>Eukaryota</taxon>
        <taxon>Fungi</taxon>
        <taxon>Dikarya</taxon>
        <taxon>Basidiomycota</taxon>
        <taxon>Agaricomycotina</taxon>
        <taxon>Agaricomycetes</taxon>
        <taxon>Agaricomycetidae</taxon>
        <taxon>Agaricales</taxon>
        <taxon>Agaricineae</taxon>
        <taxon>Bolbitiaceae</taxon>
        <taxon>Cyclocybe</taxon>
    </lineage>
</organism>
<comment type="caution">
    <text evidence="2">The sequence shown here is derived from an EMBL/GenBank/DDBJ whole genome shotgun (WGS) entry which is preliminary data.</text>
</comment>
<accession>A0A8S0VSI7</accession>
<evidence type="ECO:0000313" key="2">
    <source>
        <dbReference type="EMBL" id="CAA7267149.1"/>
    </source>
</evidence>
<feature type="region of interest" description="Disordered" evidence="1">
    <location>
        <begin position="134"/>
        <end position="153"/>
    </location>
</feature>
<evidence type="ECO:0000256" key="1">
    <source>
        <dbReference type="SAM" id="MobiDB-lite"/>
    </source>
</evidence>
<protein>
    <submittedName>
        <fullName evidence="2">Uncharacterized protein</fullName>
    </submittedName>
</protein>
<feature type="compositionally biased region" description="Polar residues" evidence="1">
    <location>
        <begin position="134"/>
        <end position="144"/>
    </location>
</feature>
<feature type="region of interest" description="Disordered" evidence="1">
    <location>
        <begin position="182"/>
        <end position="210"/>
    </location>
</feature>
<feature type="compositionally biased region" description="Low complexity" evidence="1">
    <location>
        <begin position="9"/>
        <end position="20"/>
    </location>
</feature>
<evidence type="ECO:0000313" key="3">
    <source>
        <dbReference type="Proteomes" id="UP000467700"/>
    </source>
</evidence>
<keyword evidence="3" id="KW-1185">Reference proteome</keyword>
<gene>
    <name evidence="2" type="ORF">AAE3_LOCUS9268</name>
</gene>
<dbReference type="Proteomes" id="UP000467700">
    <property type="component" value="Unassembled WGS sequence"/>
</dbReference>
<feature type="region of interest" description="Disordered" evidence="1">
    <location>
        <begin position="50"/>
        <end position="76"/>
    </location>
</feature>
<dbReference type="EMBL" id="CACVBS010000057">
    <property type="protein sequence ID" value="CAA7267149.1"/>
    <property type="molecule type" value="Genomic_DNA"/>
</dbReference>
<feature type="compositionally biased region" description="Low complexity" evidence="1">
    <location>
        <begin position="61"/>
        <end position="72"/>
    </location>
</feature>
<reference evidence="2 3" key="1">
    <citation type="submission" date="2020-01" db="EMBL/GenBank/DDBJ databases">
        <authorList>
            <person name="Gupta K D."/>
        </authorList>
    </citation>
    <scope>NUCLEOTIDE SEQUENCE [LARGE SCALE GENOMIC DNA]</scope>
</reference>
<name>A0A8S0VSI7_CYCAE</name>
<proteinExistence type="predicted"/>
<sequence length="304" mass="33246">MPTRSQQASSPSSNSSPSPSLFGTAPSGPSHHAHSVTTANTTLHTARLSHSAIPAPPPTDSLLPGSAPSSSSVTNISAPTTSEQLCHLLVERPQIADRLLVALDANSVEQPALCTYFIMMHQIALNIQTTDPYDPSLPQNNHPHPTTPILGIYKASPQSNSLKAQESSCTLSRLYDLYSDEPNTPPLLSDNSKKEPDKNENKDRNNNKCIPRLRHTSEGQCRIHHHHLWRWLPLEESMRSVTPDVFAAIIVDNLVTSSSIATITPVLTVNSPLLTTPPQVVHMPPSRSCLLIEELISWTRDMRL</sequence>
<feature type="region of interest" description="Disordered" evidence="1">
    <location>
        <begin position="1"/>
        <end position="36"/>
    </location>
</feature>
<dbReference type="AlphaFoldDB" id="A0A8S0VSI7"/>
<feature type="compositionally biased region" description="Basic and acidic residues" evidence="1">
    <location>
        <begin position="191"/>
        <end position="206"/>
    </location>
</feature>